<dbReference type="InterPro" id="IPR027970">
    <property type="entry name" value="SPATA31-like"/>
</dbReference>
<name>A0ABN8ZMN3_RANTA</name>
<feature type="compositionally biased region" description="Basic residues" evidence="6">
    <location>
        <begin position="54"/>
        <end position="75"/>
    </location>
</feature>
<feature type="region of interest" description="Disordered" evidence="6">
    <location>
        <begin position="1386"/>
        <end position="1428"/>
    </location>
</feature>
<evidence type="ECO:0000256" key="4">
    <source>
        <dbReference type="ARBA" id="ARBA00023136"/>
    </source>
</evidence>
<gene>
    <name evidence="10" type="ORF">MRATA1EN1_LOCUS22438</name>
</gene>
<feature type="domain" description="SPATA31" evidence="8">
    <location>
        <begin position="390"/>
        <end position="508"/>
    </location>
</feature>
<feature type="domain" description="SPATA31-like" evidence="9">
    <location>
        <begin position="70"/>
        <end position="146"/>
    </location>
</feature>
<feature type="transmembrane region" description="Helical" evidence="7">
    <location>
        <begin position="21"/>
        <end position="45"/>
    </location>
</feature>
<keyword evidence="3 7" id="KW-1133">Transmembrane helix</keyword>
<dbReference type="Proteomes" id="UP001176941">
    <property type="component" value="Chromosome 34"/>
</dbReference>
<feature type="region of interest" description="Disordered" evidence="6">
    <location>
        <begin position="53"/>
        <end position="76"/>
    </location>
</feature>
<feature type="compositionally biased region" description="Basic and acidic residues" evidence="6">
    <location>
        <begin position="1412"/>
        <end position="1426"/>
    </location>
</feature>
<keyword evidence="2 7" id="KW-0812">Transmembrane</keyword>
<evidence type="ECO:0000259" key="9">
    <source>
        <dbReference type="Pfam" id="PF15371"/>
    </source>
</evidence>
<feature type="compositionally biased region" description="Pro residues" evidence="6">
    <location>
        <begin position="200"/>
        <end position="214"/>
    </location>
</feature>
<dbReference type="EMBL" id="OX460345">
    <property type="protein sequence ID" value="CAI9173476.1"/>
    <property type="molecule type" value="Genomic_DNA"/>
</dbReference>
<evidence type="ECO:0000256" key="3">
    <source>
        <dbReference type="ARBA" id="ARBA00022989"/>
    </source>
</evidence>
<dbReference type="PANTHER" id="PTHR21859">
    <property type="entry name" value="ACROSOME-SPECIFIC PROTEIN"/>
    <property type="match status" value="1"/>
</dbReference>
<dbReference type="Pfam" id="PF15371">
    <property type="entry name" value="DUF4599"/>
    <property type="match status" value="1"/>
</dbReference>
<feature type="region of interest" description="Disordered" evidence="6">
    <location>
        <begin position="1196"/>
        <end position="1229"/>
    </location>
</feature>
<evidence type="ECO:0000256" key="2">
    <source>
        <dbReference type="ARBA" id="ARBA00022692"/>
    </source>
</evidence>
<evidence type="ECO:0008006" key="12">
    <source>
        <dbReference type="Google" id="ProtNLM"/>
    </source>
</evidence>
<dbReference type="PANTHER" id="PTHR21859:SF56">
    <property type="entry name" value="SPATA31 DOMAIN-CONTAINING PROTEIN"/>
    <property type="match status" value="1"/>
</dbReference>
<accession>A0ABN8ZMN3</accession>
<dbReference type="Pfam" id="PF14650">
    <property type="entry name" value="FAM75"/>
    <property type="match status" value="2"/>
</dbReference>
<reference evidence="10" key="1">
    <citation type="submission" date="2023-04" db="EMBL/GenBank/DDBJ databases">
        <authorList>
            <consortium name="ELIXIR-Norway"/>
        </authorList>
    </citation>
    <scope>NUCLEOTIDE SEQUENCE [LARGE SCALE GENOMIC DNA]</scope>
</reference>
<feature type="region of interest" description="Disordered" evidence="6">
    <location>
        <begin position="197"/>
        <end position="226"/>
    </location>
</feature>
<keyword evidence="4 7" id="KW-0472">Membrane</keyword>
<feature type="region of interest" description="Disordered" evidence="6">
    <location>
        <begin position="889"/>
        <end position="929"/>
    </location>
</feature>
<protein>
    <recommendedName>
        <fullName evidence="12">Spermatogenesis-associated protein 31E1-like</fullName>
    </recommendedName>
</protein>
<evidence type="ECO:0000256" key="7">
    <source>
        <dbReference type="SAM" id="Phobius"/>
    </source>
</evidence>
<feature type="region of interest" description="Disordered" evidence="6">
    <location>
        <begin position="1135"/>
        <end position="1184"/>
    </location>
</feature>
<evidence type="ECO:0000313" key="10">
    <source>
        <dbReference type="EMBL" id="CAI9173476.1"/>
    </source>
</evidence>
<comment type="similarity">
    <text evidence="5">Belongs to the SPATA31 family.</text>
</comment>
<feature type="region of interest" description="Disordered" evidence="6">
    <location>
        <begin position="1600"/>
        <end position="1634"/>
    </location>
</feature>
<comment type="subcellular location">
    <subcellularLocation>
        <location evidence="1">Membrane</location>
        <topology evidence="1">Single-pass membrane protein</topology>
    </subcellularLocation>
</comment>
<dbReference type="InterPro" id="IPR039509">
    <property type="entry name" value="SPATA31"/>
</dbReference>
<proteinExistence type="inferred from homology"/>
<evidence type="ECO:0000256" key="1">
    <source>
        <dbReference type="ARBA" id="ARBA00004167"/>
    </source>
</evidence>
<evidence type="ECO:0000256" key="5">
    <source>
        <dbReference type="ARBA" id="ARBA00035009"/>
    </source>
</evidence>
<evidence type="ECO:0000259" key="8">
    <source>
        <dbReference type="Pfam" id="PF14650"/>
    </source>
</evidence>
<feature type="domain" description="SPATA31" evidence="8">
    <location>
        <begin position="726"/>
        <end position="991"/>
    </location>
</feature>
<evidence type="ECO:0000256" key="6">
    <source>
        <dbReference type="SAM" id="MobiDB-lite"/>
    </source>
</evidence>
<evidence type="ECO:0000313" key="11">
    <source>
        <dbReference type="Proteomes" id="UP001176941"/>
    </source>
</evidence>
<organism evidence="10 11">
    <name type="scientific">Rangifer tarandus platyrhynchus</name>
    <name type="common">Svalbard reindeer</name>
    <dbReference type="NCBI Taxonomy" id="3082113"/>
    <lineage>
        <taxon>Eukaryota</taxon>
        <taxon>Metazoa</taxon>
        <taxon>Chordata</taxon>
        <taxon>Craniata</taxon>
        <taxon>Vertebrata</taxon>
        <taxon>Euteleostomi</taxon>
        <taxon>Mammalia</taxon>
        <taxon>Eutheria</taxon>
        <taxon>Laurasiatheria</taxon>
        <taxon>Artiodactyla</taxon>
        <taxon>Ruminantia</taxon>
        <taxon>Pecora</taxon>
        <taxon>Cervidae</taxon>
        <taxon>Odocoileinae</taxon>
        <taxon>Rangifer</taxon>
    </lineage>
</organism>
<keyword evidence="11" id="KW-1185">Reference proteome</keyword>
<sequence>MENLLFSLKSTFDTWLNSSSPFWAINTILAFLCGLGLFFLILPYLENNPSFAPPRKHGNIRKHRKERRGRSRSSKRNGALKACRDCLETLEEVWDLTSLLQRHLGRFADKGSFHQISCQDSPGEVCKAVPAGAHPPCREEAAPTISPAPLTKQPLPWVSAVSPGSVSTCSQSYLSASPTPEPFFPLDSLSPWPLAISPSSPSPPHGRACPPPAAPYSAPTPSGSMLSLTQGDSTTYTLGTIPHRSSPHSPWRPAIPGLVHSSSPGSALACWQEAATAWSFSTSTHLGSQKESIPLYPPEASFWGDPRNRQVEAGGLAFINPNVQELLEILITKRVELKFWKEKEKDEEAGYHPNSLGKRIESLGHKQDTLGHQHFWNIKGKHDQLLGPEKPRYPDTLGDCLRKTCTQLFWGLPFLHSESLVAAVTVPGSTLELCPVLFNEYSKAKPFHIPAKVTSQLSLAKHLTQPVAQAQPQSLTPTMPQLQPPPLGHRETQAQPLPLTPIMPQYQPSSEVSLETQSSSQIVASTMPYSLPPTRAHMEAQARPQLLVPTMPHFQPPPQTHLETQARPPPWTPLMPQFQPSPRAHLETQVRSQPLAQTMSHFQLPLQAHMKTQVPPLLQTPSMSQCQPPQLQAHMEIQDQSLPWTPNTPQFQPLVQAHVETQGRSLPWTATMPQCPPSSEISMEVQDQKPSTPTMPQFQPPPRAHVEIQAQPIPLALNIPYCQPSSRAHMEIQAQPQSLTPTIPQYHPQPLAQLETTVHLSPSPLVQSSSSQRQIGIEKSFETSCPTVPNKASSFSSNAVENLECHFWKKQLESRRTLPSLVKNSQQVFSQVTLNPSQETRSSQAHSSVPILPGYLISPEVPKKLDHHISQRFMQQQSGLPCRIQASQKLMQPQDQYPRPCQAQGREGLSRSSAGRGKRSQDTQKMRSKCPAQILPGTDLCHDVGQSVGKIVKDLYMFPANPPVKNPRAKPASEIELSLDRKQPEVSGVFTERKAEQICKSEIPVNVYHLRLVDNLVLGTLGETNAPMKTESTQSSQDGKASMITSHESLVLSPYTEQELETHIIRFRVRHRWSLLFKVLKLIFRLKLKKVQVPTLKVTCESGYHSTALLTKGLGKPPQPHAGEKLVTMEAVPPLERPLPVPSQVTEEARGALGGRAPGDTHKPPEAPLTGQEDKPPPQAPTYSFVGRMWHSKSVVEAEKGSLEPSPSSAMARNEPQKETRGQTSPASCSNVIVVELDECSPSSKAQEVVEGDSAGKGTREPSVQVKYLDINIDLGRSQSPRSSKSCLLNTKSAASNTEDLLFETQSRKLESQGFTDQQAQAQGRVTSVLLQDCETGVLLQDCATDVLLKDCHSNMFLAANILASQESLSNFQILSSGDKCNSQKLYDATSSEGSSQGQQVDMRRQPKYKSHCKESVPKDGREKYAKPKLRQIKKGLAEWRAYQPQGMSHPGQKKESTESLRSKFRQLVLKKRQVPSERHFKEKIKLLLQWIFPSKGREPEEPLQEGRPEIATVQSQESIKSKSTMDSRAVEAQTLMTAVGQILKERMVFHQGPHATELNWYQAEFQDPRGPHYCHHRILSYQEERRMRRDTPRYHQATLMGHSFSKKSKSTSPRDSKWAFSPMEPGPPPGRACQHGSQVTWVPGHSLHCPRHGLPQKYTSSGESEHAFHSIPGGKTLLQEKNACHADKYIFLQC</sequence>
<feature type="compositionally biased region" description="Polar residues" evidence="6">
    <location>
        <begin position="1386"/>
        <end position="1400"/>
    </location>
</feature>